<gene>
    <name evidence="1" type="ORF">GX355_11065</name>
</gene>
<reference evidence="1 2" key="1">
    <citation type="journal article" date="2020" name="Biotechnol. Biofuels">
        <title>New insights from the biogas microbiome by comprehensive genome-resolved metagenomics of nearly 1600 species originating from multiple anaerobic digesters.</title>
        <authorList>
            <person name="Campanaro S."/>
            <person name="Treu L."/>
            <person name="Rodriguez-R L.M."/>
            <person name="Kovalovszki A."/>
            <person name="Ziels R.M."/>
            <person name="Maus I."/>
            <person name="Zhu X."/>
            <person name="Kougias P.G."/>
            <person name="Basile A."/>
            <person name="Luo G."/>
            <person name="Schluter A."/>
            <person name="Konstantinidis K.T."/>
            <person name="Angelidaki I."/>
        </authorList>
    </citation>
    <scope>NUCLEOTIDE SEQUENCE [LARGE SCALE GENOMIC DNA]</scope>
    <source>
        <strain evidence="1">AS23ysBPME_34</strain>
    </source>
</reference>
<dbReference type="EMBL" id="JAAYSM010000395">
    <property type="protein sequence ID" value="NLJ19384.1"/>
    <property type="molecule type" value="Genomic_DNA"/>
</dbReference>
<proteinExistence type="predicted"/>
<organism evidence="1 2">
    <name type="scientific">Globicatella sulfidifaciens</name>
    <dbReference type="NCBI Taxonomy" id="136093"/>
    <lineage>
        <taxon>Bacteria</taxon>
        <taxon>Bacillati</taxon>
        <taxon>Bacillota</taxon>
        <taxon>Bacilli</taxon>
        <taxon>Lactobacillales</taxon>
        <taxon>Aerococcaceae</taxon>
        <taxon>Globicatella</taxon>
    </lineage>
</organism>
<name>A0A7X8C5X2_9LACT</name>
<comment type="caution">
    <text evidence="1">The sequence shown here is derived from an EMBL/GenBank/DDBJ whole genome shotgun (WGS) entry which is preliminary data.</text>
</comment>
<sequence length="49" mass="5487">MLVRLIGKDKVVVASTWSTPFNDVPKWAEPLIGYAYEYGLTKSSVTLIE</sequence>
<protein>
    <submittedName>
        <fullName evidence="1">Uncharacterized protein</fullName>
    </submittedName>
</protein>
<dbReference type="Proteomes" id="UP000541058">
    <property type="component" value="Unassembled WGS sequence"/>
</dbReference>
<accession>A0A7X8C5X2</accession>
<evidence type="ECO:0000313" key="2">
    <source>
        <dbReference type="Proteomes" id="UP000541058"/>
    </source>
</evidence>
<dbReference type="AlphaFoldDB" id="A0A7X8C5X2"/>
<dbReference type="RefSeq" id="WP_276649894.1">
    <property type="nucleotide sequence ID" value="NZ_JAAYSM010000395.1"/>
</dbReference>
<evidence type="ECO:0000313" key="1">
    <source>
        <dbReference type="EMBL" id="NLJ19384.1"/>
    </source>
</evidence>